<evidence type="ECO:0000313" key="4">
    <source>
        <dbReference type="Proteomes" id="UP000255508"/>
    </source>
</evidence>
<keyword evidence="1" id="KW-1133">Transmembrane helix</keyword>
<keyword evidence="1" id="KW-0472">Membrane</keyword>
<evidence type="ECO:0000313" key="3">
    <source>
        <dbReference type="EMBL" id="RDH88077.1"/>
    </source>
</evidence>
<keyword evidence="1" id="KW-0812">Transmembrane</keyword>
<evidence type="ECO:0000256" key="1">
    <source>
        <dbReference type="SAM" id="Phobius"/>
    </source>
</evidence>
<feature type="transmembrane region" description="Helical" evidence="1">
    <location>
        <begin position="397"/>
        <end position="419"/>
    </location>
</feature>
<dbReference type="Pfam" id="PF07916">
    <property type="entry name" value="TraG_N"/>
    <property type="match status" value="1"/>
</dbReference>
<dbReference type="Proteomes" id="UP000255508">
    <property type="component" value="Unassembled WGS sequence"/>
</dbReference>
<dbReference type="EMBL" id="QFXD01000259">
    <property type="protein sequence ID" value="RDH88077.1"/>
    <property type="molecule type" value="Genomic_DNA"/>
</dbReference>
<sequence>MATGSFLEIYLTLFGWLMYDNLWEILADTGLLYLPFLGLFISHVRKTMESMEGMDAASASQNRIEVALAFMLTVIVLAGAPFFDLAPASLDYTKPCTANTLSGGTTGTNYDAEFNAAGLGGAAARVPPWWYAVMAVSSGITAAAVDSIPCTNDYRMIRYKLNTDNIQDPKLKRELQEFATACYLPSRSDYLAKKPALPAGIPEDDTEWLGSQYFLNTEGNYYNDTAYRAPVEIQGFPYNAARDTECPVTAIPAWGRPYCSEWWANGAVGLRQKLLGEVEPAFLTQVQTVLPGWLGINAAEAENRTLRRLLDITESGRPNGQTFSGYGQNEGVGSWFGSLYNHGAAVIGTVATQITEYPKMYMVREAVVVVQAVVLMAIYMLLPFVLLFSGFAWDKMILMAVVIFAVKFWTFLWAVAYWLDNNLIEAVQPGWLAVFVHNDTTLSDDIIEFVVMGMYIGLPVIWTSLVSWAGMQIRGLADFSATNTARNAGQQGGQISKGGVQKGGKMASRMATKKMRSVPSRKITSRRHLIGNIPVRIKI</sequence>
<accession>A0A370DUP1</accession>
<dbReference type="AlphaFoldDB" id="A0A370DUP1"/>
<dbReference type="InterPro" id="IPR012931">
    <property type="entry name" value="TraG_N_Proteobacteria"/>
</dbReference>
<organism evidence="3 4">
    <name type="scientific">endosymbiont of Lamellibrachia luymesi</name>
    <dbReference type="NCBI Taxonomy" id="2200907"/>
    <lineage>
        <taxon>Bacteria</taxon>
        <taxon>Pseudomonadati</taxon>
        <taxon>Pseudomonadota</taxon>
        <taxon>Gammaproteobacteria</taxon>
        <taxon>sulfur-oxidizing symbionts</taxon>
    </lineage>
</organism>
<reference evidence="3 4" key="1">
    <citation type="journal article" date="2018" name="ISME J.">
        <title>Endosymbiont genomes yield clues of tubeworm success.</title>
        <authorList>
            <person name="Li Y."/>
            <person name="Liles M.R."/>
            <person name="Halanych K.M."/>
        </authorList>
    </citation>
    <scope>NUCLEOTIDE SEQUENCE [LARGE SCALE GENOMIC DNA]</scope>
    <source>
        <strain evidence="3">A1422</strain>
    </source>
</reference>
<protein>
    <recommendedName>
        <fullName evidence="2">TraG N-terminal Proteobacteria domain-containing protein</fullName>
    </recommendedName>
</protein>
<feature type="transmembrane region" description="Helical" evidence="1">
    <location>
        <begin position="366"/>
        <end position="391"/>
    </location>
</feature>
<feature type="transmembrane region" description="Helical" evidence="1">
    <location>
        <begin position="64"/>
        <end position="83"/>
    </location>
</feature>
<feature type="transmembrane region" description="Helical" evidence="1">
    <location>
        <begin position="129"/>
        <end position="148"/>
    </location>
</feature>
<proteinExistence type="predicted"/>
<feature type="domain" description="TraG N-terminal Proteobacteria" evidence="2">
    <location>
        <begin position="8"/>
        <end position="478"/>
    </location>
</feature>
<evidence type="ECO:0000259" key="2">
    <source>
        <dbReference type="Pfam" id="PF07916"/>
    </source>
</evidence>
<feature type="transmembrane region" description="Helical" evidence="1">
    <location>
        <begin position="25"/>
        <end position="44"/>
    </location>
</feature>
<gene>
    <name evidence="3" type="ORF">DIZ79_15025</name>
</gene>
<comment type="caution">
    <text evidence="3">The sequence shown here is derived from an EMBL/GenBank/DDBJ whole genome shotgun (WGS) entry which is preliminary data.</text>
</comment>
<name>A0A370DUP1_9GAMM</name>